<keyword evidence="1" id="KW-0812">Transmembrane</keyword>
<reference evidence="2" key="1">
    <citation type="submission" date="2020-07" db="EMBL/GenBank/DDBJ databases">
        <authorList>
            <person name="Nieuwenhuis M."/>
            <person name="Van De Peppel L.J.J."/>
        </authorList>
    </citation>
    <scope>NUCLEOTIDE SEQUENCE</scope>
    <source>
        <strain evidence="2">AP01</strain>
        <tissue evidence="2">Mycelium</tissue>
    </source>
</reference>
<name>A0A9P7KBI2_9AGAR</name>
<feature type="non-terminal residue" evidence="2">
    <location>
        <position position="225"/>
    </location>
</feature>
<reference evidence="2" key="2">
    <citation type="submission" date="2021-10" db="EMBL/GenBank/DDBJ databases">
        <title>Phylogenomics reveals ancestral predisposition of the termite-cultivated fungus Termitomyces towards a domesticated lifestyle.</title>
        <authorList>
            <person name="Auxier B."/>
            <person name="Grum-Grzhimaylo A."/>
            <person name="Cardenas M.E."/>
            <person name="Lodge J.D."/>
            <person name="Laessoe T."/>
            <person name="Pedersen O."/>
            <person name="Smith M.E."/>
            <person name="Kuyper T.W."/>
            <person name="Franco-Molano E.A."/>
            <person name="Baroni T.J."/>
            <person name="Aanen D.K."/>
        </authorList>
    </citation>
    <scope>NUCLEOTIDE SEQUENCE</scope>
    <source>
        <strain evidence="2">AP01</strain>
        <tissue evidence="2">Mycelium</tissue>
    </source>
</reference>
<sequence length="225" mass="24400">NQSHMVQYKQSFWTIVTGAGDFGATKPAQIAKAASFMNDHPDIILATSCGGYTTQCEVAFITLTTHETETLGPLLRDALSTHGLPVDVRLEDDVRHYDFGPLELGRIADACKFIGPHFTVTQDYFTRLTNARGADVQWRIANLNNAFVSLQHENNNNAMVATMVATGLITIGRGMHTAYVAWTTHGSLAAIMSAILSSIGGAAMLIPETALLASIFGLVFWILKE</sequence>
<proteinExistence type="predicted"/>
<protein>
    <submittedName>
        <fullName evidence="2">Uncharacterized protein</fullName>
    </submittedName>
</protein>
<keyword evidence="3" id="KW-1185">Reference proteome</keyword>
<dbReference type="OrthoDB" id="3264430at2759"/>
<accession>A0A9P7KBI2</accession>
<gene>
    <name evidence="2" type="ORF">DXG03_001573</name>
</gene>
<evidence type="ECO:0000313" key="2">
    <source>
        <dbReference type="EMBL" id="KAG5643109.1"/>
    </source>
</evidence>
<keyword evidence="1" id="KW-0472">Membrane</keyword>
<comment type="caution">
    <text evidence="2">The sequence shown here is derived from an EMBL/GenBank/DDBJ whole genome shotgun (WGS) entry which is preliminary data.</text>
</comment>
<organism evidence="2 3">
    <name type="scientific">Asterophora parasitica</name>
    <dbReference type="NCBI Taxonomy" id="117018"/>
    <lineage>
        <taxon>Eukaryota</taxon>
        <taxon>Fungi</taxon>
        <taxon>Dikarya</taxon>
        <taxon>Basidiomycota</taxon>
        <taxon>Agaricomycotina</taxon>
        <taxon>Agaricomycetes</taxon>
        <taxon>Agaricomycetidae</taxon>
        <taxon>Agaricales</taxon>
        <taxon>Tricholomatineae</taxon>
        <taxon>Lyophyllaceae</taxon>
        <taxon>Asterophora</taxon>
    </lineage>
</organism>
<feature type="transmembrane region" description="Helical" evidence="1">
    <location>
        <begin position="205"/>
        <end position="223"/>
    </location>
</feature>
<dbReference type="AlphaFoldDB" id="A0A9P7KBI2"/>
<evidence type="ECO:0000313" key="3">
    <source>
        <dbReference type="Proteomes" id="UP000775547"/>
    </source>
</evidence>
<dbReference type="Proteomes" id="UP000775547">
    <property type="component" value="Unassembled WGS sequence"/>
</dbReference>
<feature type="transmembrane region" description="Helical" evidence="1">
    <location>
        <begin position="179"/>
        <end position="199"/>
    </location>
</feature>
<keyword evidence="1" id="KW-1133">Transmembrane helix</keyword>
<evidence type="ECO:0000256" key="1">
    <source>
        <dbReference type="SAM" id="Phobius"/>
    </source>
</evidence>
<dbReference type="EMBL" id="JABCKV010000134">
    <property type="protein sequence ID" value="KAG5643109.1"/>
    <property type="molecule type" value="Genomic_DNA"/>
</dbReference>